<protein>
    <submittedName>
        <fullName evidence="2">Uncharacterized protein</fullName>
    </submittedName>
</protein>
<evidence type="ECO:0000313" key="2">
    <source>
        <dbReference type="EMBL" id="BCI62287.1"/>
    </source>
</evidence>
<feature type="transmembrane region" description="Helical" evidence="1">
    <location>
        <begin position="5"/>
        <end position="22"/>
    </location>
</feature>
<keyword evidence="1" id="KW-0472">Membrane</keyword>
<keyword evidence="1" id="KW-1133">Transmembrane helix</keyword>
<feature type="transmembrane region" description="Helical" evidence="1">
    <location>
        <begin position="65"/>
        <end position="84"/>
    </location>
</feature>
<dbReference type="EMBL" id="AP023322">
    <property type="protein sequence ID" value="BCI62287.1"/>
    <property type="molecule type" value="Genomic_DNA"/>
</dbReference>
<reference evidence="3" key="1">
    <citation type="submission" date="2020-07" db="EMBL/GenBank/DDBJ databases">
        <title>Complete genome sequencing of Coprobacter sp. strain 2CBH44.</title>
        <authorList>
            <person name="Sakamoto M."/>
            <person name="Murakami T."/>
            <person name="Mori H."/>
        </authorList>
    </citation>
    <scope>NUCLEOTIDE SEQUENCE [LARGE SCALE GENOMIC DNA]</scope>
    <source>
        <strain evidence="3">2CBH44</strain>
    </source>
</reference>
<accession>A0A7G1HXG2</accession>
<feature type="transmembrane region" description="Helical" evidence="1">
    <location>
        <begin position="34"/>
        <end position="58"/>
    </location>
</feature>
<dbReference type="KEGG" id="copr:Cop2CBH44_06400"/>
<organism evidence="2 3">
    <name type="scientific">Coprobacter secundus subsp. similis</name>
    <dbReference type="NCBI Taxonomy" id="2751153"/>
    <lineage>
        <taxon>Bacteria</taxon>
        <taxon>Pseudomonadati</taxon>
        <taxon>Bacteroidota</taxon>
        <taxon>Bacteroidia</taxon>
        <taxon>Bacteroidales</taxon>
        <taxon>Barnesiellaceae</taxon>
        <taxon>Coprobacter</taxon>
    </lineage>
</organism>
<dbReference type="AlphaFoldDB" id="A0A7G1HXG2"/>
<evidence type="ECO:0000313" key="3">
    <source>
        <dbReference type="Proteomes" id="UP000594042"/>
    </source>
</evidence>
<gene>
    <name evidence="2" type="ORF">Cop2CBH44_06400</name>
</gene>
<dbReference type="Proteomes" id="UP000594042">
    <property type="component" value="Chromosome"/>
</dbReference>
<keyword evidence="1" id="KW-0812">Transmembrane</keyword>
<proteinExistence type="predicted"/>
<sequence>MKKFWIYNLALSLSLIIVYLIVNYTEKDYSHTIFIAHIILSISVIQLIAESICAIVWMHKQSVNSLIFGISSIFFSVLISLYMWNLVYLNCG</sequence>
<evidence type="ECO:0000256" key="1">
    <source>
        <dbReference type="SAM" id="Phobius"/>
    </source>
</evidence>
<keyword evidence="3" id="KW-1185">Reference proteome</keyword>
<name>A0A7G1HXG2_9BACT</name>